<feature type="compositionally biased region" description="Basic and acidic residues" evidence="1">
    <location>
        <begin position="207"/>
        <end position="226"/>
    </location>
</feature>
<keyword evidence="2" id="KW-0808">Transferase</keyword>
<feature type="compositionally biased region" description="Pro residues" evidence="1">
    <location>
        <begin position="1"/>
        <end position="12"/>
    </location>
</feature>
<protein>
    <submittedName>
        <fullName evidence="2">L-histidine N(Alpha)-methyltransferase</fullName>
        <ecNumber evidence="2">2.1.1.44</ecNumber>
    </submittedName>
</protein>
<feature type="region of interest" description="Disordered" evidence="1">
    <location>
        <begin position="1"/>
        <end position="323"/>
    </location>
</feature>
<feature type="compositionally biased region" description="Basic and acidic residues" evidence="1">
    <location>
        <begin position="105"/>
        <end position="115"/>
    </location>
</feature>
<feature type="compositionally biased region" description="Basic residues" evidence="1">
    <location>
        <begin position="292"/>
        <end position="303"/>
    </location>
</feature>
<feature type="compositionally biased region" description="Basic residues" evidence="1">
    <location>
        <begin position="14"/>
        <end position="25"/>
    </location>
</feature>
<feature type="compositionally biased region" description="Low complexity" evidence="1">
    <location>
        <begin position="143"/>
        <end position="157"/>
    </location>
</feature>
<dbReference type="EMBL" id="CADCTP010000128">
    <property type="protein sequence ID" value="CAA9239469.1"/>
    <property type="molecule type" value="Genomic_DNA"/>
</dbReference>
<sequence length="323" mass="33273">GVTDPEVPPPARLPGRRAAGRRVRRVDREPEEPAAQVVLRRARQHPVRADHPAGGVLPHPRRAGDPRRPRRGGRRAHRRGHAGRAGVRLGGQDPAADRGAAGRRHAADVRADGRQPLRVAGVRPAAGPGPPGAGGQRGDGRLRAPAGSAAGRGAAAHRVPRRHRRQPGAGAAGGVPGRPARVHRAGRLAAAGHRPGQGPGGAGAGVRRPEGHHRPVQQERARRGEPRAAGGLRPGRVRARRAVGPGGRVDRDAAALDPGPEGAGGRAGPGRAVLGRGGDADRGVGEVPPGRHPGRAGRRRVRGARVVDRRGRPVPGDAVRGTV</sequence>
<evidence type="ECO:0000313" key="2">
    <source>
        <dbReference type="EMBL" id="CAA9239469.1"/>
    </source>
</evidence>
<proteinExistence type="predicted"/>
<dbReference type="GO" id="GO:0052706">
    <property type="term" value="F:L-histidine N(alpha)-methyltransferase activity"/>
    <property type="evidence" value="ECO:0007669"/>
    <property type="project" value="UniProtKB-EC"/>
</dbReference>
<feature type="non-terminal residue" evidence="2">
    <location>
        <position position="1"/>
    </location>
</feature>
<reference evidence="2" key="1">
    <citation type="submission" date="2020-02" db="EMBL/GenBank/DDBJ databases">
        <authorList>
            <person name="Meier V. D."/>
        </authorList>
    </citation>
    <scope>NUCLEOTIDE SEQUENCE</scope>
    <source>
        <strain evidence="2">AVDCRST_MAG41</strain>
    </source>
</reference>
<dbReference type="AlphaFoldDB" id="A0A6J4I2S6"/>
<feature type="compositionally biased region" description="Gly residues" evidence="1">
    <location>
        <begin position="195"/>
        <end position="204"/>
    </location>
</feature>
<feature type="non-terminal residue" evidence="2">
    <location>
        <position position="323"/>
    </location>
</feature>
<organism evidence="2">
    <name type="scientific">uncultured Mycobacteriales bacterium</name>
    <dbReference type="NCBI Taxonomy" id="581187"/>
    <lineage>
        <taxon>Bacteria</taxon>
        <taxon>Bacillati</taxon>
        <taxon>Actinomycetota</taxon>
        <taxon>Actinomycetes</taxon>
        <taxon>Mycobacteriales</taxon>
        <taxon>environmental samples</taxon>
    </lineage>
</organism>
<dbReference type="EC" id="2.1.1.44" evidence="2"/>
<feature type="compositionally biased region" description="Basic residues" evidence="1">
    <location>
        <begin position="68"/>
        <end position="82"/>
    </location>
</feature>
<gene>
    <name evidence="2" type="ORF">AVDCRST_MAG41-1467</name>
</gene>
<feature type="compositionally biased region" description="Low complexity" evidence="1">
    <location>
        <begin position="84"/>
        <end position="99"/>
    </location>
</feature>
<keyword evidence="2" id="KW-0489">Methyltransferase</keyword>
<accession>A0A6J4I2S6</accession>
<evidence type="ECO:0000256" key="1">
    <source>
        <dbReference type="SAM" id="MobiDB-lite"/>
    </source>
</evidence>
<name>A0A6J4I2S6_9ACTN</name>
<dbReference type="GO" id="GO:0032259">
    <property type="term" value="P:methylation"/>
    <property type="evidence" value="ECO:0007669"/>
    <property type="project" value="UniProtKB-KW"/>
</dbReference>